<dbReference type="PANTHER" id="PTHR33124">
    <property type="entry name" value="TRANSCRIPTION FACTOR IBH1-LIKE 1"/>
    <property type="match status" value="1"/>
</dbReference>
<evidence type="ECO:0000256" key="4">
    <source>
        <dbReference type="ARBA" id="ARBA00023242"/>
    </source>
</evidence>
<keyword evidence="2" id="KW-0805">Transcription regulation</keyword>
<dbReference type="STRING" id="35608.A0A2U1MWI0"/>
<dbReference type="GO" id="GO:0006355">
    <property type="term" value="P:regulation of DNA-templated transcription"/>
    <property type="evidence" value="ECO:0007669"/>
    <property type="project" value="InterPro"/>
</dbReference>
<dbReference type="Proteomes" id="UP000245207">
    <property type="component" value="Unassembled WGS sequence"/>
</dbReference>
<proteinExistence type="predicted"/>
<dbReference type="Pfam" id="PF26576">
    <property type="entry name" value="IBH1_N"/>
    <property type="match status" value="1"/>
</dbReference>
<dbReference type="CDD" id="cd11444">
    <property type="entry name" value="bHLH_AtIBH1_like"/>
    <property type="match status" value="1"/>
</dbReference>
<evidence type="ECO:0000256" key="3">
    <source>
        <dbReference type="ARBA" id="ARBA00023163"/>
    </source>
</evidence>
<organism evidence="6 7">
    <name type="scientific">Artemisia annua</name>
    <name type="common">Sweet wormwood</name>
    <dbReference type="NCBI Taxonomy" id="35608"/>
    <lineage>
        <taxon>Eukaryota</taxon>
        <taxon>Viridiplantae</taxon>
        <taxon>Streptophyta</taxon>
        <taxon>Embryophyta</taxon>
        <taxon>Tracheophyta</taxon>
        <taxon>Spermatophyta</taxon>
        <taxon>Magnoliopsida</taxon>
        <taxon>eudicotyledons</taxon>
        <taxon>Gunneridae</taxon>
        <taxon>Pentapetalae</taxon>
        <taxon>asterids</taxon>
        <taxon>campanulids</taxon>
        <taxon>Asterales</taxon>
        <taxon>Asteraceae</taxon>
        <taxon>Asteroideae</taxon>
        <taxon>Anthemideae</taxon>
        <taxon>Artemisiinae</taxon>
        <taxon>Artemisia</taxon>
    </lineage>
</organism>
<keyword evidence="3" id="KW-0804">Transcription</keyword>
<keyword evidence="4" id="KW-0539">Nucleus</keyword>
<dbReference type="InterPro" id="IPR059002">
    <property type="entry name" value="IBH1_N"/>
</dbReference>
<accession>A0A2U1MWI0</accession>
<gene>
    <name evidence="6" type="ORF">CTI12_AA334790</name>
</gene>
<dbReference type="GO" id="GO:0005634">
    <property type="term" value="C:nucleus"/>
    <property type="evidence" value="ECO:0007669"/>
    <property type="project" value="UniProtKB-SubCell"/>
</dbReference>
<dbReference type="InterPro" id="IPR044549">
    <property type="entry name" value="bHLH_AtIBH1-like"/>
</dbReference>
<feature type="domain" description="IBH1-like N-terminal" evidence="5">
    <location>
        <begin position="22"/>
        <end position="78"/>
    </location>
</feature>
<dbReference type="PANTHER" id="PTHR33124:SF40">
    <property type="entry name" value="TRANSCRIPTION FACTOR IBH1"/>
    <property type="match status" value="1"/>
</dbReference>
<name>A0A2U1MWI0_ARTAN</name>
<reference evidence="6 7" key="1">
    <citation type="journal article" date="2018" name="Mol. Plant">
        <title>The genome of Artemisia annua provides insight into the evolution of Asteraceae family and artemisinin biosynthesis.</title>
        <authorList>
            <person name="Shen Q."/>
            <person name="Zhang L."/>
            <person name="Liao Z."/>
            <person name="Wang S."/>
            <person name="Yan T."/>
            <person name="Shi P."/>
            <person name="Liu M."/>
            <person name="Fu X."/>
            <person name="Pan Q."/>
            <person name="Wang Y."/>
            <person name="Lv Z."/>
            <person name="Lu X."/>
            <person name="Zhang F."/>
            <person name="Jiang W."/>
            <person name="Ma Y."/>
            <person name="Chen M."/>
            <person name="Hao X."/>
            <person name="Li L."/>
            <person name="Tang Y."/>
            <person name="Lv G."/>
            <person name="Zhou Y."/>
            <person name="Sun X."/>
            <person name="Brodelius P.E."/>
            <person name="Rose J.K.C."/>
            <person name="Tang K."/>
        </authorList>
    </citation>
    <scope>NUCLEOTIDE SEQUENCE [LARGE SCALE GENOMIC DNA]</scope>
    <source>
        <strain evidence="7">cv. Huhao1</strain>
        <tissue evidence="6">Leaf</tissue>
    </source>
</reference>
<evidence type="ECO:0000313" key="6">
    <source>
        <dbReference type="EMBL" id="PWA65621.1"/>
    </source>
</evidence>
<evidence type="ECO:0000313" key="7">
    <source>
        <dbReference type="Proteomes" id="UP000245207"/>
    </source>
</evidence>
<keyword evidence="7" id="KW-1185">Reference proteome</keyword>
<dbReference type="AlphaFoldDB" id="A0A2U1MWI0"/>
<comment type="subcellular location">
    <subcellularLocation>
        <location evidence="1">Nucleus</location>
    </subcellularLocation>
</comment>
<evidence type="ECO:0000256" key="1">
    <source>
        <dbReference type="ARBA" id="ARBA00004123"/>
    </source>
</evidence>
<comment type="caution">
    <text evidence="6">The sequence shown here is derived from an EMBL/GenBank/DDBJ whole genome shotgun (WGS) entry which is preliminary data.</text>
</comment>
<dbReference type="EMBL" id="PKPP01004184">
    <property type="protein sequence ID" value="PWA65621.1"/>
    <property type="molecule type" value="Genomic_DNA"/>
</dbReference>
<evidence type="ECO:0000259" key="5">
    <source>
        <dbReference type="Pfam" id="PF26576"/>
    </source>
</evidence>
<dbReference type="OrthoDB" id="786845at2759"/>
<evidence type="ECO:0000256" key="2">
    <source>
        <dbReference type="ARBA" id="ARBA00023015"/>
    </source>
</evidence>
<dbReference type="InterPro" id="IPR044660">
    <property type="entry name" value="IBH1-like"/>
</dbReference>
<sequence>MSPPHQPTSINPNSLKIQLAYRFLHNLNNINTKRSNLDHTQINRKSHRVKVAAYASMAFVTGSRRAWSRSILRKIRNRGVLARIKKRVDHKASRVRVHHHLNARSTKRRNPSCSNPNGDYIDPSGNLGLEVKLRKLVPGAVMMDACGLLDETADYIKCLATQVEVMRTLVDLYSTI</sequence>
<protein>
    <recommendedName>
        <fullName evidence="5">IBH1-like N-terminal domain-containing protein</fullName>
    </recommendedName>
</protein>